<dbReference type="SUPFAM" id="SSF57756">
    <property type="entry name" value="Retrovirus zinc finger-like domains"/>
    <property type="match status" value="1"/>
</dbReference>
<dbReference type="PANTHER" id="PTHR35317:SF23">
    <property type="entry name" value="OS04G0629600 PROTEIN"/>
    <property type="match status" value="1"/>
</dbReference>
<keyword evidence="1" id="KW-0863">Zinc-finger</keyword>
<dbReference type="Gene3D" id="4.10.60.10">
    <property type="entry name" value="Zinc finger, CCHC-type"/>
    <property type="match status" value="1"/>
</dbReference>
<accession>A0A8B8K371</accession>
<dbReference type="RefSeq" id="XP_027338111.1">
    <property type="nucleotide sequence ID" value="XM_027482310.1"/>
</dbReference>
<evidence type="ECO:0000259" key="2">
    <source>
        <dbReference type="PROSITE" id="PS50158"/>
    </source>
</evidence>
<reference evidence="3" key="1">
    <citation type="journal article" date="2019" name="Toxins">
        <title>Detection of Abrin-Like and Prepropulchellin-Like Toxin Genes and Transcripts Using Whole Genome Sequencing and Full-Length Transcript Sequencing of Abrus precatorius.</title>
        <authorList>
            <person name="Hovde B.T."/>
            <person name="Daligault H.E."/>
            <person name="Hanschen E.R."/>
            <person name="Kunde Y.A."/>
            <person name="Johnson M.B."/>
            <person name="Starkenburg S.R."/>
            <person name="Johnson S.L."/>
        </authorList>
    </citation>
    <scope>NUCLEOTIDE SEQUENCE [LARGE SCALE GENOMIC DNA]</scope>
</reference>
<dbReference type="InterPro" id="IPR036875">
    <property type="entry name" value="Znf_CCHC_sf"/>
</dbReference>
<reference evidence="4" key="2">
    <citation type="submission" date="2025-08" db="UniProtKB">
        <authorList>
            <consortium name="RefSeq"/>
        </authorList>
    </citation>
    <scope>IDENTIFICATION</scope>
    <source>
        <tissue evidence="4">Young leaves</tissue>
    </source>
</reference>
<dbReference type="AlphaFoldDB" id="A0A8B8K371"/>
<proteinExistence type="predicted"/>
<dbReference type="SMART" id="SM00343">
    <property type="entry name" value="ZnF_C2HC"/>
    <property type="match status" value="1"/>
</dbReference>
<organism evidence="3 4">
    <name type="scientific">Abrus precatorius</name>
    <name type="common">Indian licorice</name>
    <name type="synonym">Glycine abrus</name>
    <dbReference type="NCBI Taxonomy" id="3816"/>
    <lineage>
        <taxon>Eukaryota</taxon>
        <taxon>Viridiplantae</taxon>
        <taxon>Streptophyta</taxon>
        <taxon>Embryophyta</taxon>
        <taxon>Tracheophyta</taxon>
        <taxon>Spermatophyta</taxon>
        <taxon>Magnoliopsida</taxon>
        <taxon>eudicotyledons</taxon>
        <taxon>Gunneridae</taxon>
        <taxon>Pentapetalae</taxon>
        <taxon>rosids</taxon>
        <taxon>fabids</taxon>
        <taxon>Fabales</taxon>
        <taxon>Fabaceae</taxon>
        <taxon>Papilionoideae</taxon>
        <taxon>50 kb inversion clade</taxon>
        <taxon>NPAAA clade</taxon>
        <taxon>indigoferoid/millettioid clade</taxon>
        <taxon>Abreae</taxon>
        <taxon>Abrus</taxon>
    </lineage>
</organism>
<dbReference type="GO" id="GO:0008270">
    <property type="term" value="F:zinc ion binding"/>
    <property type="evidence" value="ECO:0007669"/>
    <property type="project" value="UniProtKB-KW"/>
</dbReference>
<dbReference type="GO" id="GO:0003676">
    <property type="term" value="F:nucleic acid binding"/>
    <property type="evidence" value="ECO:0007669"/>
    <property type="project" value="InterPro"/>
</dbReference>
<keyword evidence="1" id="KW-0479">Metal-binding</keyword>
<protein>
    <submittedName>
        <fullName evidence="4">Uncharacterized protein LOC113852052</fullName>
    </submittedName>
</protein>
<dbReference type="Proteomes" id="UP000694853">
    <property type="component" value="Unplaced"/>
</dbReference>
<dbReference type="Pfam" id="PF00098">
    <property type="entry name" value="zf-CCHC"/>
    <property type="match status" value="1"/>
</dbReference>
<dbReference type="KEGG" id="aprc:113852052"/>
<dbReference type="PANTHER" id="PTHR35317">
    <property type="entry name" value="OS04G0629600 PROTEIN"/>
    <property type="match status" value="1"/>
</dbReference>
<dbReference type="OrthoDB" id="1929566at2759"/>
<dbReference type="InterPro" id="IPR001878">
    <property type="entry name" value="Znf_CCHC"/>
</dbReference>
<dbReference type="Pfam" id="PF14223">
    <property type="entry name" value="Retrotran_gag_2"/>
    <property type="match status" value="1"/>
</dbReference>
<evidence type="ECO:0000256" key="1">
    <source>
        <dbReference type="PROSITE-ProRule" id="PRU00047"/>
    </source>
</evidence>
<keyword evidence="3" id="KW-1185">Reference proteome</keyword>
<name>A0A8B8K371_ABRPR</name>
<sequence>MDIDYTIRKDKPSAITATSTPDAVDFYEKWKMSNCLSVTFIKIIIFAGIRGSIYQHDKVKDLLKAINGQFTTSDKSLANTLIMQFSSIKLTRIREVHDHIICIRDIVAQLKALEVTIFDSFLVHYILCTLPHQYAPFKISYNTDTNKWSINELLTMCAQEEERLLIEEGESVNLTTSTRSKTNQVNHKGKISIQSDIKKEPKCFFCKKKGHIKKDCLKFKT</sequence>
<feature type="domain" description="CCHC-type" evidence="2">
    <location>
        <begin position="202"/>
        <end position="216"/>
    </location>
</feature>
<keyword evidence="1" id="KW-0862">Zinc</keyword>
<gene>
    <name evidence="4" type="primary">LOC113852052</name>
</gene>
<evidence type="ECO:0000313" key="4">
    <source>
        <dbReference type="RefSeq" id="XP_027338111.1"/>
    </source>
</evidence>
<evidence type="ECO:0000313" key="3">
    <source>
        <dbReference type="Proteomes" id="UP000694853"/>
    </source>
</evidence>
<dbReference type="GeneID" id="113852052"/>
<dbReference type="PROSITE" id="PS50158">
    <property type="entry name" value="ZF_CCHC"/>
    <property type="match status" value="1"/>
</dbReference>